<evidence type="ECO:0000256" key="3">
    <source>
        <dbReference type="PIRSR" id="PIRSR637359-1"/>
    </source>
</evidence>
<comment type="caution">
    <text evidence="6">The sequence shown here is derived from an EMBL/GenBank/DDBJ whole genome shotgun (WGS) entry which is preliminary data.</text>
</comment>
<accession>A0AAD2FRH9</accession>
<dbReference type="PANTHER" id="PTHR10605:SF56">
    <property type="entry name" value="BIFUNCTIONAL HEPARAN SULFATE N-DEACETYLASE_N-SULFOTRANSFERASE"/>
    <property type="match status" value="1"/>
</dbReference>
<evidence type="ECO:0000313" key="7">
    <source>
        <dbReference type="Proteomes" id="UP001295423"/>
    </source>
</evidence>
<keyword evidence="2" id="KW-0325">Glycoprotein</keyword>
<feature type="active site" description="For sulfotransferase activity" evidence="3">
    <location>
        <position position="23"/>
    </location>
</feature>
<protein>
    <recommendedName>
        <fullName evidence="5">Sulfotransferase domain-containing protein</fullName>
    </recommendedName>
</protein>
<sequence>MNEGEATVTMAQMPLVLLIGAQKAGTSAIADWLFDHGGFSRPNVFDGEPSFYSKEVHFFDIDHRYCKGPMFYGERFDGCDGVDATPDTLQFAERVHNCYKAAGGNQMRLVKIMVILREPILRELSLYNHLAHDCRFLPLSERTSWQEQVLDDDGDIMSFDDFVAQVSLPGLATKSDSGRSSRHGLYAAHLNQWFELFDRSQILVLSYQELQENPRSLQQRIQKFLGREIPGELKRANSNDHDHKVRLPSKKALALLVDIFESENEKLYGLLEANPGPSMEQRPFLRFSKPIAGE</sequence>
<dbReference type="PANTHER" id="PTHR10605">
    <property type="entry name" value="HEPARAN SULFATE SULFOTRANSFERASE"/>
    <property type="match status" value="1"/>
</dbReference>
<evidence type="ECO:0000313" key="6">
    <source>
        <dbReference type="EMBL" id="CAJ1950824.1"/>
    </source>
</evidence>
<reference evidence="6" key="1">
    <citation type="submission" date="2023-08" db="EMBL/GenBank/DDBJ databases">
        <authorList>
            <person name="Audoor S."/>
            <person name="Bilcke G."/>
        </authorList>
    </citation>
    <scope>NUCLEOTIDE SEQUENCE</scope>
</reference>
<dbReference type="InterPro" id="IPR027417">
    <property type="entry name" value="P-loop_NTPase"/>
</dbReference>
<feature type="binding site" evidence="4">
    <location>
        <position position="117"/>
    </location>
    <ligand>
        <name>3'-phosphoadenylyl sulfate</name>
        <dbReference type="ChEBI" id="CHEBI:58339"/>
    </ligand>
</feature>
<dbReference type="InterPro" id="IPR000863">
    <property type="entry name" value="Sulfotransferase_dom"/>
</dbReference>
<evidence type="ECO:0000259" key="5">
    <source>
        <dbReference type="Pfam" id="PF00685"/>
    </source>
</evidence>
<organism evidence="6 7">
    <name type="scientific">Cylindrotheca closterium</name>
    <dbReference type="NCBI Taxonomy" id="2856"/>
    <lineage>
        <taxon>Eukaryota</taxon>
        <taxon>Sar</taxon>
        <taxon>Stramenopiles</taxon>
        <taxon>Ochrophyta</taxon>
        <taxon>Bacillariophyta</taxon>
        <taxon>Bacillariophyceae</taxon>
        <taxon>Bacillariophycidae</taxon>
        <taxon>Bacillariales</taxon>
        <taxon>Bacillariaceae</taxon>
        <taxon>Cylindrotheca</taxon>
    </lineage>
</organism>
<dbReference type="AlphaFoldDB" id="A0AAD2FRH9"/>
<dbReference type="Gene3D" id="3.40.50.300">
    <property type="entry name" value="P-loop containing nucleotide triphosphate hydrolases"/>
    <property type="match status" value="1"/>
</dbReference>
<evidence type="ECO:0000256" key="4">
    <source>
        <dbReference type="PIRSR" id="PIRSR637359-2"/>
    </source>
</evidence>
<dbReference type="Proteomes" id="UP001295423">
    <property type="component" value="Unassembled WGS sequence"/>
</dbReference>
<keyword evidence="1" id="KW-0808">Transferase</keyword>
<feature type="binding site" evidence="4">
    <location>
        <position position="125"/>
    </location>
    <ligand>
        <name>3'-phosphoadenylyl sulfate</name>
        <dbReference type="ChEBI" id="CHEBI:58339"/>
    </ligand>
</feature>
<feature type="domain" description="Sulfotransferase" evidence="5">
    <location>
        <begin position="16"/>
        <end position="231"/>
    </location>
</feature>
<name>A0AAD2FRH9_9STRA</name>
<evidence type="ECO:0000256" key="1">
    <source>
        <dbReference type="ARBA" id="ARBA00022679"/>
    </source>
</evidence>
<dbReference type="SUPFAM" id="SSF52540">
    <property type="entry name" value="P-loop containing nucleoside triphosphate hydrolases"/>
    <property type="match status" value="1"/>
</dbReference>
<dbReference type="GO" id="GO:0008146">
    <property type="term" value="F:sulfotransferase activity"/>
    <property type="evidence" value="ECO:0007669"/>
    <property type="project" value="InterPro"/>
</dbReference>
<evidence type="ECO:0000256" key="2">
    <source>
        <dbReference type="ARBA" id="ARBA00023180"/>
    </source>
</evidence>
<dbReference type="Pfam" id="PF00685">
    <property type="entry name" value="Sulfotransfer_1"/>
    <property type="match status" value="1"/>
</dbReference>
<keyword evidence="7" id="KW-1185">Reference proteome</keyword>
<proteinExistence type="predicted"/>
<dbReference type="EMBL" id="CAKOGP040001770">
    <property type="protein sequence ID" value="CAJ1950824.1"/>
    <property type="molecule type" value="Genomic_DNA"/>
</dbReference>
<gene>
    <name evidence="6" type="ORF">CYCCA115_LOCUS12776</name>
</gene>
<dbReference type="InterPro" id="IPR037359">
    <property type="entry name" value="NST/OST"/>
</dbReference>